<name>A0AAX6M9S2_9PEZI</name>
<protein>
    <submittedName>
        <fullName evidence="1">Uncharacterized protein</fullName>
    </submittedName>
</protein>
<dbReference type="EMBL" id="JBANMG010000009">
    <property type="protein sequence ID" value="KAK6948941.1"/>
    <property type="molecule type" value="Genomic_DNA"/>
</dbReference>
<dbReference type="AlphaFoldDB" id="A0AAX6M9S2"/>
<reference evidence="1 2" key="1">
    <citation type="journal article" date="2024" name="Front Chem Biol">
        <title>Unveiling the potential of Daldinia eschscholtzii MFLUCC 19-0629 through bioactivity and bioinformatics studies for enhanced sustainable agriculture production.</title>
        <authorList>
            <person name="Brooks S."/>
            <person name="Weaver J.A."/>
            <person name="Klomchit A."/>
            <person name="Alharthi S.A."/>
            <person name="Onlamun T."/>
            <person name="Nurani R."/>
            <person name="Vong T.K."/>
            <person name="Alberti F."/>
            <person name="Greco C."/>
        </authorList>
    </citation>
    <scope>NUCLEOTIDE SEQUENCE [LARGE SCALE GENOMIC DNA]</scope>
    <source>
        <strain evidence="1">MFLUCC 19-0629</strain>
    </source>
</reference>
<evidence type="ECO:0000313" key="1">
    <source>
        <dbReference type="EMBL" id="KAK6948941.1"/>
    </source>
</evidence>
<dbReference type="Proteomes" id="UP001369815">
    <property type="component" value="Unassembled WGS sequence"/>
</dbReference>
<sequence>MPPNKFITYLFYKDQAHPKQQDRLRNLAALAYKTATDCEPHPKEIFIRGLFQKDPKGNHLTISHKNADQIRQKTHVTSHGYVLNKLSFKLKEATHSKMKPDSARKFRGGPVWPANNKTLTALKFGHSHLDS</sequence>
<evidence type="ECO:0000313" key="2">
    <source>
        <dbReference type="Proteomes" id="UP001369815"/>
    </source>
</evidence>
<keyword evidence="2" id="KW-1185">Reference proteome</keyword>
<comment type="caution">
    <text evidence="1">The sequence shown here is derived from an EMBL/GenBank/DDBJ whole genome shotgun (WGS) entry which is preliminary data.</text>
</comment>
<organism evidence="1 2">
    <name type="scientific">Daldinia eschscholtzii</name>
    <dbReference type="NCBI Taxonomy" id="292717"/>
    <lineage>
        <taxon>Eukaryota</taxon>
        <taxon>Fungi</taxon>
        <taxon>Dikarya</taxon>
        <taxon>Ascomycota</taxon>
        <taxon>Pezizomycotina</taxon>
        <taxon>Sordariomycetes</taxon>
        <taxon>Xylariomycetidae</taxon>
        <taxon>Xylariales</taxon>
        <taxon>Hypoxylaceae</taxon>
        <taxon>Daldinia</taxon>
    </lineage>
</organism>
<gene>
    <name evidence="1" type="ORF">Daesc_009013</name>
</gene>
<proteinExistence type="predicted"/>
<accession>A0AAX6M9S2</accession>